<dbReference type="PANTHER" id="PTHR21391">
    <property type="entry name" value="AT04489P-RELATED"/>
    <property type="match status" value="1"/>
</dbReference>
<name>A0A6P8XSK3_DROAB</name>
<evidence type="ECO:0000313" key="2">
    <source>
        <dbReference type="RefSeq" id="XP_034119631.1"/>
    </source>
</evidence>
<dbReference type="PANTHER" id="PTHR21391:SF0">
    <property type="entry name" value="AT04489P-RELATED"/>
    <property type="match status" value="1"/>
</dbReference>
<dbReference type="Proteomes" id="UP000515160">
    <property type="component" value="Chromosome X"/>
</dbReference>
<reference evidence="2" key="1">
    <citation type="submission" date="2025-08" db="UniProtKB">
        <authorList>
            <consortium name="RefSeq"/>
        </authorList>
    </citation>
    <scope>IDENTIFICATION</scope>
    <source>
        <strain evidence="2">15112-1751.03</strain>
        <tissue evidence="2">Whole Adult</tissue>
    </source>
</reference>
<protein>
    <submittedName>
        <fullName evidence="2">Uncharacterized protein LOC117578297</fullName>
    </submittedName>
</protein>
<organism evidence="1 2">
    <name type="scientific">Drosophila albomicans</name>
    <name type="common">Fruit fly</name>
    <dbReference type="NCBI Taxonomy" id="7291"/>
    <lineage>
        <taxon>Eukaryota</taxon>
        <taxon>Metazoa</taxon>
        <taxon>Ecdysozoa</taxon>
        <taxon>Arthropoda</taxon>
        <taxon>Hexapoda</taxon>
        <taxon>Insecta</taxon>
        <taxon>Pterygota</taxon>
        <taxon>Neoptera</taxon>
        <taxon>Endopterygota</taxon>
        <taxon>Diptera</taxon>
        <taxon>Brachycera</taxon>
        <taxon>Muscomorpha</taxon>
        <taxon>Ephydroidea</taxon>
        <taxon>Drosophilidae</taxon>
        <taxon>Drosophila</taxon>
    </lineage>
</organism>
<sequence length="587" mass="69622">MSRDSSIRKSVFVGLPPDLKPWQRIDWPPFIQTRLFKDWGQYYSHRLCNKKALASFHRALELSREMETRSTTALPSVASFRLSSTVQQQQSLHYQLEAYKTLHARSKCHRGMAQNEDAYRDVLEAQRLMELKGQLNSGLILDKCDMLLDCNRFEENLCQLYNEASKFRGHSIHDRFVKHRALTHSVLDDCLGSRLDPFMLQNLPLILRNRATTAAFVPRPMWQRLREKSECDVESVTLKNEISLSPLEQARRRVTEKVYNYHYLGSSAIDVKMLQGLRNNKELLNPLYVQTADKIHEFSCEQYAIVRKFMKMMHVRRPIYPIWEKHRENYLYYVEYQTRRDCYRILRDVRRLRLEHNIDRLTDYVEHIMSTKIVLKTQRTLPWKFEFINEVYNMLGLAHIDRREVPKDVDFLNPKNQDILYRLPKDRMRNHSSIFGGHNVYEDVAKATERAENSTLIIDKLKERFRHSRFGIERAYLMFAIASQHFKESHFGKCVRMARNAAKEANACNSLIWRFNASFLICQVHASLNRHERLRDSLQKTNTIARKLNSPQLLAYLELCNAVNSYQLEFRRYHRKRKERGSRGALV</sequence>
<gene>
    <name evidence="2" type="primary">LOC117578297</name>
</gene>
<accession>A0A6P8XSK3</accession>
<dbReference type="RefSeq" id="XP_034119631.1">
    <property type="nucleotide sequence ID" value="XM_034263740.2"/>
</dbReference>
<dbReference type="GeneID" id="117578297"/>
<proteinExistence type="predicted"/>
<keyword evidence="1" id="KW-1185">Reference proteome</keyword>
<dbReference type="OrthoDB" id="7752111at2759"/>
<evidence type="ECO:0000313" key="1">
    <source>
        <dbReference type="Proteomes" id="UP000515160"/>
    </source>
</evidence>
<dbReference type="AlphaFoldDB" id="A0A6P8XSK3"/>